<dbReference type="InterPro" id="IPR001845">
    <property type="entry name" value="HTH_ArsR_DNA-bd_dom"/>
</dbReference>
<dbReference type="SUPFAM" id="SSF46785">
    <property type="entry name" value="Winged helix' DNA-binding domain"/>
    <property type="match status" value="1"/>
</dbReference>
<dbReference type="CDD" id="cd00090">
    <property type="entry name" value="HTH_ARSR"/>
    <property type="match status" value="1"/>
</dbReference>
<protein>
    <submittedName>
        <fullName evidence="2">ArsR family transcriptional regulator</fullName>
    </submittedName>
</protein>
<keyword evidence="3" id="KW-1185">Reference proteome</keyword>
<dbReference type="SMART" id="SM00418">
    <property type="entry name" value="HTH_ARSR"/>
    <property type="match status" value="1"/>
</dbReference>
<evidence type="ECO:0000313" key="3">
    <source>
        <dbReference type="Proteomes" id="UP000293398"/>
    </source>
</evidence>
<comment type="caution">
    <text evidence="2">The sequence shown here is derived from an EMBL/GenBank/DDBJ whole genome shotgun (WGS) entry which is preliminary data.</text>
</comment>
<evidence type="ECO:0000313" key="2">
    <source>
        <dbReference type="EMBL" id="RZT94082.1"/>
    </source>
</evidence>
<gene>
    <name evidence="2" type="ORF">EV681_2498</name>
</gene>
<feature type="domain" description="HTH arsR-type" evidence="1">
    <location>
        <begin position="7"/>
        <end position="102"/>
    </location>
</feature>
<dbReference type="InterPro" id="IPR036388">
    <property type="entry name" value="WH-like_DNA-bd_sf"/>
</dbReference>
<dbReference type="Proteomes" id="UP000293398">
    <property type="component" value="Unassembled WGS sequence"/>
</dbReference>
<dbReference type="PRINTS" id="PR00778">
    <property type="entry name" value="HTHARSR"/>
</dbReference>
<dbReference type="PANTHER" id="PTHR38600:SF2">
    <property type="entry name" value="SLL0088 PROTEIN"/>
    <property type="match status" value="1"/>
</dbReference>
<sequence>MSSEIDQTVADGQHIADVFSALGDGTRLALVQRLVEQGAQSASRLSVNAPVSRQAIIKHLQVLEGVGLVQHQRHGREVRYALQPQRLEEAQAFLHGISAGWDRALERLRHMVETDM</sequence>
<dbReference type="NCBIfam" id="NF033788">
    <property type="entry name" value="HTH_metalloreg"/>
    <property type="match status" value="1"/>
</dbReference>
<organism evidence="2 3">
    <name type="scientific">Advenella incenata</name>
    <dbReference type="NCBI Taxonomy" id="267800"/>
    <lineage>
        <taxon>Bacteria</taxon>
        <taxon>Pseudomonadati</taxon>
        <taxon>Pseudomonadota</taxon>
        <taxon>Betaproteobacteria</taxon>
        <taxon>Burkholderiales</taxon>
        <taxon>Alcaligenaceae</taxon>
    </lineage>
</organism>
<reference evidence="2 3" key="1">
    <citation type="submission" date="2019-02" db="EMBL/GenBank/DDBJ databases">
        <title>Genomic Encyclopedia of Type Strains, Phase IV (KMG-IV): sequencing the most valuable type-strain genomes for metagenomic binning, comparative biology and taxonomic classification.</title>
        <authorList>
            <person name="Goeker M."/>
        </authorList>
    </citation>
    <scope>NUCLEOTIDE SEQUENCE [LARGE SCALE GENOMIC DNA]</scope>
    <source>
        <strain evidence="2 3">DSM 23814</strain>
    </source>
</reference>
<dbReference type="AlphaFoldDB" id="A0A4Q7VF78"/>
<name>A0A4Q7VF78_9BURK</name>
<dbReference type="RefSeq" id="WP_130304155.1">
    <property type="nucleotide sequence ID" value="NZ_SHKO01000002.1"/>
</dbReference>
<dbReference type="PANTHER" id="PTHR38600">
    <property type="entry name" value="TRANSCRIPTIONAL REGULATORY PROTEIN"/>
    <property type="match status" value="1"/>
</dbReference>
<dbReference type="PROSITE" id="PS50987">
    <property type="entry name" value="HTH_ARSR_2"/>
    <property type="match status" value="1"/>
</dbReference>
<evidence type="ECO:0000259" key="1">
    <source>
        <dbReference type="PROSITE" id="PS50987"/>
    </source>
</evidence>
<proteinExistence type="predicted"/>
<dbReference type="EMBL" id="SHKO01000002">
    <property type="protein sequence ID" value="RZT94082.1"/>
    <property type="molecule type" value="Genomic_DNA"/>
</dbReference>
<dbReference type="InterPro" id="IPR011991">
    <property type="entry name" value="ArsR-like_HTH"/>
</dbReference>
<dbReference type="Gene3D" id="1.10.10.10">
    <property type="entry name" value="Winged helix-like DNA-binding domain superfamily/Winged helix DNA-binding domain"/>
    <property type="match status" value="1"/>
</dbReference>
<accession>A0A4Q7VF78</accession>
<dbReference type="GO" id="GO:0003700">
    <property type="term" value="F:DNA-binding transcription factor activity"/>
    <property type="evidence" value="ECO:0007669"/>
    <property type="project" value="InterPro"/>
</dbReference>
<dbReference type="InterPro" id="IPR036390">
    <property type="entry name" value="WH_DNA-bd_sf"/>
</dbReference>
<dbReference type="OrthoDB" id="9791888at2"/>